<evidence type="ECO:0000256" key="1">
    <source>
        <dbReference type="ARBA" id="ARBA00004245"/>
    </source>
</evidence>
<protein>
    <recommendedName>
        <fullName evidence="8">Transforming acidic coiled-coil-containing protein C-terminal domain-containing protein</fullName>
    </recommendedName>
</protein>
<evidence type="ECO:0000259" key="8">
    <source>
        <dbReference type="Pfam" id="PF05010"/>
    </source>
</evidence>
<keyword evidence="4 6" id="KW-0175">Coiled coil</keyword>
<dbReference type="Pfam" id="PF05010">
    <property type="entry name" value="TACC_C"/>
    <property type="match status" value="1"/>
</dbReference>
<dbReference type="AlphaFoldDB" id="A0A9W8CUR5"/>
<evidence type="ECO:0000256" key="4">
    <source>
        <dbReference type="ARBA" id="ARBA00023054"/>
    </source>
</evidence>
<evidence type="ECO:0000256" key="6">
    <source>
        <dbReference type="SAM" id="Coils"/>
    </source>
</evidence>
<evidence type="ECO:0000256" key="5">
    <source>
        <dbReference type="ARBA" id="ARBA00023212"/>
    </source>
</evidence>
<evidence type="ECO:0000256" key="2">
    <source>
        <dbReference type="ARBA" id="ARBA00009423"/>
    </source>
</evidence>
<feature type="region of interest" description="Disordered" evidence="7">
    <location>
        <begin position="541"/>
        <end position="565"/>
    </location>
</feature>
<feature type="region of interest" description="Disordered" evidence="7">
    <location>
        <begin position="413"/>
        <end position="447"/>
    </location>
</feature>
<evidence type="ECO:0000313" key="9">
    <source>
        <dbReference type="EMBL" id="KAJ1726602.1"/>
    </source>
</evidence>
<dbReference type="Proteomes" id="UP001143981">
    <property type="component" value="Unassembled WGS sequence"/>
</dbReference>
<feature type="region of interest" description="Disordered" evidence="7">
    <location>
        <begin position="240"/>
        <end position="263"/>
    </location>
</feature>
<accession>A0A9W8CUR5</accession>
<feature type="non-terminal residue" evidence="9">
    <location>
        <position position="1"/>
    </location>
</feature>
<feature type="coiled-coil region" evidence="6">
    <location>
        <begin position="604"/>
        <end position="747"/>
    </location>
</feature>
<feature type="region of interest" description="Disordered" evidence="7">
    <location>
        <begin position="34"/>
        <end position="114"/>
    </location>
</feature>
<comment type="caution">
    <text evidence="9">The sequence shown here is derived from an EMBL/GenBank/DDBJ whole genome shotgun (WGS) entry which is preliminary data.</text>
</comment>
<dbReference type="InterPro" id="IPR007707">
    <property type="entry name" value="TACC_C"/>
</dbReference>
<comment type="subcellular location">
    <subcellularLocation>
        <location evidence="1">Cytoplasm</location>
        <location evidence="1">Cytoskeleton</location>
    </subcellularLocation>
</comment>
<reference evidence="9" key="1">
    <citation type="submission" date="2022-07" db="EMBL/GenBank/DDBJ databases">
        <title>Phylogenomic reconstructions and comparative analyses of Kickxellomycotina fungi.</title>
        <authorList>
            <person name="Reynolds N.K."/>
            <person name="Stajich J.E."/>
            <person name="Barry K."/>
            <person name="Grigoriev I.V."/>
            <person name="Crous P."/>
            <person name="Smith M.E."/>
        </authorList>
    </citation>
    <scope>NUCLEOTIDE SEQUENCE</scope>
    <source>
        <strain evidence="9">BCRC 34381</strain>
    </source>
</reference>
<organism evidence="9 10">
    <name type="scientific">Coemansia biformis</name>
    <dbReference type="NCBI Taxonomy" id="1286918"/>
    <lineage>
        <taxon>Eukaryota</taxon>
        <taxon>Fungi</taxon>
        <taxon>Fungi incertae sedis</taxon>
        <taxon>Zoopagomycota</taxon>
        <taxon>Kickxellomycotina</taxon>
        <taxon>Kickxellomycetes</taxon>
        <taxon>Kickxellales</taxon>
        <taxon>Kickxellaceae</taxon>
        <taxon>Coemansia</taxon>
    </lineage>
</organism>
<feature type="compositionally biased region" description="Basic and acidic residues" evidence="7">
    <location>
        <begin position="554"/>
        <end position="565"/>
    </location>
</feature>
<comment type="similarity">
    <text evidence="2">Belongs to the TACC family.</text>
</comment>
<proteinExistence type="inferred from homology"/>
<evidence type="ECO:0000256" key="7">
    <source>
        <dbReference type="SAM" id="MobiDB-lite"/>
    </source>
</evidence>
<evidence type="ECO:0000256" key="3">
    <source>
        <dbReference type="ARBA" id="ARBA00022490"/>
    </source>
</evidence>
<keyword evidence="3" id="KW-0963">Cytoplasm</keyword>
<feature type="compositionally biased region" description="Acidic residues" evidence="7">
    <location>
        <begin position="242"/>
        <end position="251"/>
    </location>
</feature>
<evidence type="ECO:0000313" key="10">
    <source>
        <dbReference type="Proteomes" id="UP001143981"/>
    </source>
</evidence>
<name>A0A9W8CUR5_9FUNG</name>
<keyword evidence="10" id="KW-1185">Reference proteome</keyword>
<sequence>DTEKSARVSDSCPSDSDLALESLPPVMLAQSPHVSQEGFGLPPPSVKRTRAEIATPKRPGTDEARAQLAMEYINTPDRAPSAMKRPMRSGSPLGRRTADGDDMLASSSISRDDGNMLGRSPLSLVERTKEALLHASSAPVPRFPLALSDIAGCADMMVDHPAPGSDEAVFGSPTAADSDEAIFGSPAAARSIRQSVSPLSEAKMGVASLAITGARPRFPSAENTMGDAMLEDECEAMARTDDGDDGDDDEATAACTPSVDQPGHAAAMAIDSDPEPAEAMAIDTVSHELAENSETGRSPATVAVVVDSVSPESILEAALKAVGPGVASPTGHDAAAPRAAVVMAPTTLPHVRMAGAARAELTTARIFDDPDLMNAAAVPLPATPSMGRHATTPLTKQGTNGSPDFYIPADWLMNPGTSSRGRQQHGAADSPLKRFSSPSREGDSLIPVTPANQKLLDSLEIQWVSPQQVPKFSEADVNAIRAEYEERMRRQNELREKLLLALKDEYAENMRKQEERAEQVLKEAEELFQAHIEQREHEFARRLEEQQQEQQQELAHRDEERRAEAAEFTREIDSAISERADIVAERDDLRTMLDDYVATSTRLLDEKEAEGAGLTRELGKLTLERQRLQEQLDDALARAEALATDRGEALARSDALSAETARLEQLAAALRNDVLVAEERSTKIKGHAENTLAKANDEITSAHEQLAASREETATLKSQAIKADAKARSLQIQLDSMKRQNEELLKLCEGLGV</sequence>
<keyword evidence="5" id="KW-0206">Cytoskeleton</keyword>
<dbReference type="GO" id="GO:0005856">
    <property type="term" value="C:cytoskeleton"/>
    <property type="evidence" value="ECO:0007669"/>
    <property type="project" value="UniProtKB-SubCell"/>
</dbReference>
<dbReference type="EMBL" id="JANBOI010001465">
    <property type="protein sequence ID" value="KAJ1726602.1"/>
    <property type="molecule type" value="Genomic_DNA"/>
</dbReference>
<feature type="domain" description="Transforming acidic coiled-coil-containing protein C-terminal" evidence="8">
    <location>
        <begin position="550"/>
        <end position="751"/>
    </location>
</feature>
<gene>
    <name evidence="9" type="ORF">LPJ61_005076</name>
</gene>
<dbReference type="OrthoDB" id="10255048at2759"/>